<dbReference type="InterPro" id="IPR000835">
    <property type="entry name" value="HTH_MarR-typ"/>
</dbReference>
<dbReference type="EMBL" id="JHEG04000001">
    <property type="protein sequence ID" value="KAF3884344.1"/>
    <property type="molecule type" value="Genomic_DNA"/>
</dbReference>
<dbReference type="PROSITE" id="PS50995">
    <property type="entry name" value="HTH_MARR_2"/>
    <property type="match status" value="1"/>
</dbReference>
<dbReference type="GO" id="GO:0006950">
    <property type="term" value="P:response to stress"/>
    <property type="evidence" value="ECO:0007669"/>
    <property type="project" value="TreeGrafter"/>
</dbReference>
<sequence length="134" mass="15559">MIDPWEVLQMNIRFYEGIMGEAEEALAQLNLDVKSFFLLASVEECKYPAELAQRCLLPKPTVTFLVKKLEKNCYVERKSVKGDLRKFELLLTQQGVEVLDKGRAIVTESFLEYLKKLTPEEYDTYVSIIKKMQT</sequence>
<dbReference type="AlphaFoldDB" id="A0A8S9SY86"/>
<protein>
    <recommendedName>
        <fullName evidence="1">HTH marR-type domain-containing protein</fullName>
    </recommendedName>
</protein>
<dbReference type="SUPFAM" id="SSF46785">
    <property type="entry name" value="Winged helix' DNA-binding domain"/>
    <property type="match status" value="1"/>
</dbReference>
<reference evidence="2" key="1">
    <citation type="journal article" date="2015" name="Genome Announc.">
        <title>Draft Genome Sequence of Tolypothrix boutellei Strain VB521301.</title>
        <authorList>
            <person name="Chandrababunaidu M.M."/>
            <person name="Singh D."/>
            <person name="Sen D."/>
            <person name="Bhan S."/>
            <person name="Das S."/>
            <person name="Gupta A."/>
            <person name="Adhikary S.P."/>
            <person name="Tripathy S."/>
        </authorList>
    </citation>
    <scope>NUCLEOTIDE SEQUENCE</scope>
    <source>
        <strain evidence="2">VB521301</strain>
    </source>
</reference>
<dbReference type="SMART" id="SM00347">
    <property type="entry name" value="HTH_MARR"/>
    <property type="match status" value="1"/>
</dbReference>
<dbReference type="GO" id="GO:0003700">
    <property type="term" value="F:DNA-binding transcription factor activity"/>
    <property type="evidence" value="ECO:0007669"/>
    <property type="project" value="InterPro"/>
</dbReference>
<dbReference type="OrthoDB" id="32523at2"/>
<accession>A0A8S9SY86</accession>
<dbReference type="RefSeq" id="WP_050045133.1">
    <property type="nucleotide sequence ID" value="NZ_JHEG04000001.1"/>
</dbReference>
<feature type="domain" description="HTH marR-type" evidence="1">
    <location>
        <begin position="1"/>
        <end position="134"/>
    </location>
</feature>
<proteinExistence type="predicted"/>
<dbReference type="Proteomes" id="UP000029738">
    <property type="component" value="Unassembled WGS sequence"/>
</dbReference>
<evidence type="ECO:0000313" key="3">
    <source>
        <dbReference type="Proteomes" id="UP000029738"/>
    </source>
</evidence>
<dbReference type="InterPro" id="IPR036388">
    <property type="entry name" value="WH-like_DNA-bd_sf"/>
</dbReference>
<dbReference type="PANTHER" id="PTHR33164">
    <property type="entry name" value="TRANSCRIPTIONAL REGULATOR, MARR FAMILY"/>
    <property type="match status" value="1"/>
</dbReference>
<dbReference type="PANTHER" id="PTHR33164:SF43">
    <property type="entry name" value="HTH-TYPE TRANSCRIPTIONAL REPRESSOR YETL"/>
    <property type="match status" value="1"/>
</dbReference>
<dbReference type="InterPro" id="IPR039422">
    <property type="entry name" value="MarR/SlyA-like"/>
</dbReference>
<evidence type="ECO:0000313" key="2">
    <source>
        <dbReference type="EMBL" id="KAF3884344.1"/>
    </source>
</evidence>
<dbReference type="InterPro" id="IPR036390">
    <property type="entry name" value="WH_DNA-bd_sf"/>
</dbReference>
<comment type="caution">
    <text evidence="2">The sequence shown here is derived from an EMBL/GenBank/DDBJ whole genome shotgun (WGS) entry which is preliminary data.</text>
</comment>
<dbReference type="PRINTS" id="PR00598">
    <property type="entry name" value="HTHMARR"/>
</dbReference>
<name>A0A8S9SY86_9CYAN</name>
<gene>
    <name evidence="2" type="ORF">DA73_0400001725</name>
</gene>
<evidence type="ECO:0000259" key="1">
    <source>
        <dbReference type="PROSITE" id="PS50995"/>
    </source>
</evidence>
<keyword evidence="3" id="KW-1185">Reference proteome</keyword>
<organism evidence="2 3">
    <name type="scientific">Tolypothrix bouteillei VB521301</name>
    <dbReference type="NCBI Taxonomy" id="1479485"/>
    <lineage>
        <taxon>Bacteria</taxon>
        <taxon>Bacillati</taxon>
        <taxon>Cyanobacteriota</taxon>
        <taxon>Cyanophyceae</taxon>
        <taxon>Nostocales</taxon>
        <taxon>Tolypothrichaceae</taxon>
        <taxon>Tolypothrix</taxon>
    </lineage>
</organism>
<dbReference type="Gene3D" id="1.10.10.10">
    <property type="entry name" value="Winged helix-like DNA-binding domain superfamily/Winged helix DNA-binding domain"/>
    <property type="match status" value="1"/>
</dbReference>
<reference evidence="2" key="2">
    <citation type="submission" date="2019-11" db="EMBL/GenBank/DDBJ databases">
        <title>Improved Assembly of Tolypothrix boutellei genome.</title>
        <authorList>
            <person name="Sarangi A.N."/>
            <person name="Mukherjee M."/>
            <person name="Ghosh S."/>
            <person name="Singh D."/>
            <person name="Das A."/>
            <person name="Kant S."/>
            <person name="Prusty A."/>
            <person name="Tripathy S."/>
        </authorList>
    </citation>
    <scope>NUCLEOTIDE SEQUENCE</scope>
    <source>
        <strain evidence="2">VB521301</strain>
    </source>
</reference>